<evidence type="ECO:0000313" key="2">
    <source>
        <dbReference type="EMBL" id="MCS4556743.1"/>
    </source>
</evidence>
<keyword evidence="1" id="KW-0472">Membrane</keyword>
<comment type="caution">
    <text evidence="2">The sequence shown here is derived from an EMBL/GenBank/DDBJ whole genome shotgun (WGS) entry which is preliminary data.</text>
</comment>
<protein>
    <submittedName>
        <fullName evidence="2">BatD family protein</fullName>
    </submittedName>
</protein>
<feature type="transmembrane region" description="Helical" evidence="1">
    <location>
        <begin position="395"/>
        <end position="415"/>
    </location>
</feature>
<keyword evidence="1" id="KW-0812">Transmembrane</keyword>
<dbReference type="EMBL" id="JAKOGG010000005">
    <property type="protein sequence ID" value="MCS4556743.1"/>
    <property type="molecule type" value="Genomic_DNA"/>
</dbReference>
<evidence type="ECO:0000256" key="1">
    <source>
        <dbReference type="SAM" id="Phobius"/>
    </source>
</evidence>
<sequence length="533" mass="58452">MAVLLLPFNAFALSALQASVDRNPAMENEYLVLTVTADDELESNALDTSALLHDFVVGRTTVSRSTQIVNFDTHKETNWRVLLKAKHQGIVTIPAFEINGVKSEPIDLKVVDGASQPATEESNLFIKASISNNEAYVGQLLTYTIKLYLAVDFQRGVLSTPKADGVQFKQIGDDKDGNEIVNGRRFRVIERNYSMVVDTPGKIEINGPVFSGDILVDAPTRNSMFSFQQSRPMDVHGETLSVNILPKPASYVGNWLVADLVTLDENWQDQQTFEVGQPITRTITLLASNADETSLPDLQLSLPESMKSYPEKPQRKTMARSGQSVAQLTQTVAVVPSKAGEFTLPEVKVAWWNPHLKKQEVATLPARHLKVKAAANAPAPIIDGGPQTASADRGIWPWTTALFALLWLGTVLLWWRARQRPAHVHVHSNVSGGARNKQPHSLDSAIAAQNSGEVLSALLRDLTAFTGREVTLNNLPHIAPELAQTVSDIQAAQYSRQQVDTAALFQQLKAQLASFKSAKQQQKSSDSLMSLNP</sequence>
<dbReference type="Proteomes" id="UP001201549">
    <property type="component" value="Unassembled WGS sequence"/>
</dbReference>
<dbReference type="PANTHER" id="PTHR40940">
    <property type="entry name" value="PROTEIN BATD-RELATED"/>
    <property type="match status" value="1"/>
</dbReference>
<gene>
    <name evidence="2" type="ORF">L9G74_09845</name>
</gene>
<accession>A0ABT2FKA4</accession>
<name>A0ABT2FKA4_9GAMM</name>
<evidence type="ECO:0000313" key="3">
    <source>
        <dbReference type="Proteomes" id="UP001201549"/>
    </source>
</evidence>
<dbReference type="RefSeq" id="WP_238896135.1">
    <property type="nucleotide sequence ID" value="NZ_JAKOGG010000005.1"/>
</dbReference>
<dbReference type="Pfam" id="PF13584">
    <property type="entry name" value="BatD"/>
    <property type="match status" value="1"/>
</dbReference>
<keyword evidence="3" id="KW-1185">Reference proteome</keyword>
<keyword evidence="1" id="KW-1133">Transmembrane helix</keyword>
<organism evidence="2 3">
    <name type="scientific">Shewanella electrica</name>
    <dbReference type="NCBI Taxonomy" id="515560"/>
    <lineage>
        <taxon>Bacteria</taxon>
        <taxon>Pseudomonadati</taxon>
        <taxon>Pseudomonadota</taxon>
        <taxon>Gammaproteobacteria</taxon>
        <taxon>Alteromonadales</taxon>
        <taxon>Shewanellaceae</taxon>
        <taxon>Shewanella</taxon>
    </lineage>
</organism>
<proteinExistence type="predicted"/>
<dbReference type="PANTHER" id="PTHR40940:SF1">
    <property type="entry name" value="PROTEIN BATD"/>
    <property type="match status" value="1"/>
</dbReference>
<reference evidence="3" key="1">
    <citation type="submission" date="2023-07" db="EMBL/GenBank/DDBJ databases">
        <title>Shewanella mangrovi sp. nov., an acetaldehyde- degrading bacterium isolated from mangrove sediment.</title>
        <authorList>
            <person name="Liu Y."/>
        </authorList>
    </citation>
    <scope>NUCLEOTIDE SEQUENCE [LARGE SCALE GENOMIC DNA]</scope>
    <source>
        <strain evidence="3">C32</strain>
    </source>
</reference>
<dbReference type="InterPro" id="IPR025738">
    <property type="entry name" value="BatD"/>
</dbReference>